<dbReference type="CDD" id="cd06222">
    <property type="entry name" value="RNase_H_like"/>
    <property type="match status" value="1"/>
</dbReference>
<dbReference type="InterPro" id="IPR052929">
    <property type="entry name" value="RNase_H-like_EbsB-rel"/>
</dbReference>
<dbReference type="Gene3D" id="3.30.420.10">
    <property type="entry name" value="Ribonuclease H-like superfamily/Ribonuclease H"/>
    <property type="match status" value="1"/>
</dbReference>
<dbReference type="PANTHER" id="PTHR47074">
    <property type="entry name" value="BNAC02G40300D PROTEIN"/>
    <property type="match status" value="1"/>
</dbReference>
<proteinExistence type="predicted"/>
<dbReference type="SUPFAM" id="SSF53098">
    <property type="entry name" value="Ribonuclease H-like"/>
    <property type="match status" value="1"/>
</dbReference>
<reference evidence="2" key="1">
    <citation type="journal article" date="2022" name="Plant J.">
        <title>Strategies of tolerance reflected in two North American maple genomes.</title>
        <authorList>
            <person name="McEvoy S.L."/>
            <person name="Sezen U.U."/>
            <person name="Trouern-Trend A."/>
            <person name="McMahon S.M."/>
            <person name="Schaberg P.G."/>
            <person name="Yang J."/>
            <person name="Wegrzyn J.L."/>
            <person name="Swenson N.G."/>
        </authorList>
    </citation>
    <scope>NUCLEOTIDE SEQUENCE</scope>
    <source>
        <strain evidence="2">NS2018</strain>
    </source>
</reference>
<feature type="domain" description="RNase H type-1" evidence="1">
    <location>
        <begin position="105"/>
        <end position="226"/>
    </location>
</feature>
<dbReference type="GO" id="GO:0003676">
    <property type="term" value="F:nucleic acid binding"/>
    <property type="evidence" value="ECO:0007669"/>
    <property type="project" value="InterPro"/>
</dbReference>
<dbReference type="Pfam" id="PF13456">
    <property type="entry name" value="RVT_3"/>
    <property type="match status" value="1"/>
</dbReference>
<dbReference type="EMBL" id="JAUESC010000380">
    <property type="protein sequence ID" value="KAK0592134.1"/>
    <property type="molecule type" value="Genomic_DNA"/>
</dbReference>
<accession>A0AA39VN73</accession>
<protein>
    <recommendedName>
        <fullName evidence="1">RNase H type-1 domain-containing protein</fullName>
    </recommendedName>
</protein>
<evidence type="ECO:0000313" key="3">
    <source>
        <dbReference type="Proteomes" id="UP001168877"/>
    </source>
</evidence>
<comment type="caution">
    <text evidence="2">The sequence shown here is derived from an EMBL/GenBank/DDBJ whole genome shotgun (WGS) entry which is preliminary data.</text>
</comment>
<dbReference type="AlphaFoldDB" id="A0AA39VN73"/>
<gene>
    <name evidence="2" type="ORF">LWI29_013838</name>
</gene>
<dbReference type="InterPro" id="IPR044730">
    <property type="entry name" value="RNase_H-like_dom_plant"/>
</dbReference>
<name>A0AA39VN73_ACESA</name>
<organism evidence="2 3">
    <name type="scientific">Acer saccharum</name>
    <name type="common">Sugar maple</name>
    <dbReference type="NCBI Taxonomy" id="4024"/>
    <lineage>
        <taxon>Eukaryota</taxon>
        <taxon>Viridiplantae</taxon>
        <taxon>Streptophyta</taxon>
        <taxon>Embryophyta</taxon>
        <taxon>Tracheophyta</taxon>
        <taxon>Spermatophyta</taxon>
        <taxon>Magnoliopsida</taxon>
        <taxon>eudicotyledons</taxon>
        <taxon>Gunneridae</taxon>
        <taxon>Pentapetalae</taxon>
        <taxon>rosids</taxon>
        <taxon>malvids</taxon>
        <taxon>Sapindales</taxon>
        <taxon>Sapindaceae</taxon>
        <taxon>Hippocastanoideae</taxon>
        <taxon>Acereae</taxon>
        <taxon>Acer</taxon>
    </lineage>
</organism>
<reference evidence="2" key="2">
    <citation type="submission" date="2023-06" db="EMBL/GenBank/DDBJ databases">
        <authorList>
            <person name="Swenson N.G."/>
            <person name="Wegrzyn J.L."/>
            <person name="Mcevoy S.L."/>
        </authorList>
    </citation>
    <scope>NUCLEOTIDE SEQUENCE</scope>
    <source>
        <strain evidence="2">NS2018</strain>
        <tissue evidence="2">Leaf</tissue>
    </source>
</reference>
<dbReference type="InterPro" id="IPR036397">
    <property type="entry name" value="RNaseH_sf"/>
</dbReference>
<evidence type="ECO:0000313" key="2">
    <source>
        <dbReference type="EMBL" id="KAK0592134.1"/>
    </source>
</evidence>
<keyword evidence="3" id="KW-1185">Reference proteome</keyword>
<dbReference type="InterPro" id="IPR002156">
    <property type="entry name" value="RNaseH_domain"/>
</dbReference>
<dbReference type="GO" id="GO:0004523">
    <property type="term" value="F:RNA-DNA hybrid ribonuclease activity"/>
    <property type="evidence" value="ECO:0007669"/>
    <property type="project" value="InterPro"/>
</dbReference>
<evidence type="ECO:0000259" key="1">
    <source>
        <dbReference type="Pfam" id="PF13456"/>
    </source>
</evidence>
<dbReference type="Proteomes" id="UP001168877">
    <property type="component" value="Unassembled WGS sequence"/>
</dbReference>
<dbReference type="PANTHER" id="PTHR47074:SF11">
    <property type="entry name" value="REVERSE TRANSCRIPTASE-LIKE PROTEIN"/>
    <property type="match status" value="1"/>
</dbReference>
<sequence length="239" mass="25846">MCPNCGQNSETIGHALWWCAKSTEVWVSTPFWESISKFKGLGCEVVLRGLSECLKADAVESICMVLWGIWQSRNVVVHEAVQAVAVAAKAPSSWSPPLVGSLKLNTNTSVKKGSQRCGVGAVIRDEKGWIVAALSKNWLGNFSPEAGELIALREGLLLAQKLQLRISCVEVDAYNVASMVSGVSFEVGESEFVVADVRALFKEVGVQKCQSISRNGNRVAHNLASLALSSLEDLVWQNV</sequence>
<dbReference type="InterPro" id="IPR012337">
    <property type="entry name" value="RNaseH-like_sf"/>
</dbReference>